<dbReference type="GO" id="GO:0032993">
    <property type="term" value="C:protein-DNA complex"/>
    <property type="evidence" value="ECO:0007669"/>
    <property type="project" value="TreeGrafter"/>
</dbReference>
<protein>
    <submittedName>
        <fullName evidence="7">Two component response regulator (Modular protein)</fullName>
    </submittedName>
</protein>
<dbReference type="GO" id="GO:0006355">
    <property type="term" value="P:regulation of DNA-templated transcription"/>
    <property type="evidence" value="ECO:0007669"/>
    <property type="project" value="InterPro"/>
</dbReference>
<feature type="domain" description="OmpR/PhoB-type" evidence="6">
    <location>
        <begin position="125"/>
        <end position="227"/>
    </location>
</feature>
<dbReference type="InterPro" id="IPR016032">
    <property type="entry name" value="Sig_transdc_resp-reg_C-effctor"/>
</dbReference>
<evidence type="ECO:0000256" key="2">
    <source>
        <dbReference type="ARBA" id="ARBA00023012"/>
    </source>
</evidence>
<feature type="region of interest" description="Disordered" evidence="5">
    <location>
        <begin position="222"/>
        <end position="245"/>
    </location>
</feature>
<dbReference type="SUPFAM" id="SSF46894">
    <property type="entry name" value="C-terminal effector domain of the bipartite response regulators"/>
    <property type="match status" value="1"/>
</dbReference>
<keyword evidence="3 4" id="KW-0238">DNA-binding</keyword>
<dbReference type="Proteomes" id="UP000191933">
    <property type="component" value="Unassembled WGS sequence"/>
</dbReference>
<keyword evidence="2" id="KW-0902">Two-component regulatory system</keyword>
<evidence type="ECO:0000313" key="7">
    <source>
        <dbReference type="EMBL" id="CUX02919.1"/>
    </source>
</evidence>
<keyword evidence="1" id="KW-0597">Phosphoprotein</keyword>
<feature type="compositionally biased region" description="Low complexity" evidence="5">
    <location>
        <begin position="230"/>
        <end position="245"/>
    </location>
</feature>
<evidence type="ECO:0000256" key="4">
    <source>
        <dbReference type="PROSITE-ProRule" id="PRU01091"/>
    </source>
</evidence>
<keyword evidence="8" id="KW-1185">Reference proteome</keyword>
<dbReference type="RefSeq" id="WP_286079599.1">
    <property type="nucleotide sequence ID" value="NZ_LT009720.1"/>
</dbReference>
<dbReference type="SMART" id="SM00862">
    <property type="entry name" value="Trans_reg_C"/>
    <property type="match status" value="1"/>
</dbReference>
<accession>A0A9W5F5Y3</accession>
<dbReference type="EMBL" id="FBVY01000044">
    <property type="protein sequence ID" value="CUX02919.1"/>
    <property type="molecule type" value="Genomic_DNA"/>
</dbReference>
<dbReference type="InterPro" id="IPR001867">
    <property type="entry name" value="OmpR/PhoB-type_DNA-bd"/>
</dbReference>
<proteinExistence type="predicted"/>
<evidence type="ECO:0000256" key="3">
    <source>
        <dbReference type="ARBA" id="ARBA00023125"/>
    </source>
</evidence>
<dbReference type="PANTHER" id="PTHR48111:SF40">
    <property type="entry name" value="PHOSPHATE REGULON TRANSCRIPTIONAL REGULATORY PROTEIN PHOB"/>
    <property type="match status" value="1"/>
</dbReference>
<dbReference type="GO" id="GO:0000976">
    <property type="term" value="F:transcription cis-regulatory region binding"/>
    <property type="evidence" value="ECO:0007669"/>
    <property type="project" value="TreeGrafter"/>
</dbReference>
<dbReference type="Pfam" id="PF00486">
    <property type="entry name" value="Trans_reg_C"/>
    <property type="match status" value="1"/>
</dbReference>
<comment type="caution">
    <text evidence="7">The sequence shown here is derived from an EMBL/GenBank/DDBJ whole genome shotgun (WGS) entry which is preliminary data.</text>
</comment>
<evidence type="ECO:0000256" key="5">
    <source>
        <dbReference type="SAM" id="MobiDB-lite"/>
    </source>
</evidence>
<organism evidence="7 8">
    <name type="scientific">Agrobacterium genomosp. 2 str. CFBP 5494</name>
    <dbReference type="NCBI Taxonomy" id="1183436"/>
    <lineage>
        <taxon>Bacteria</taxon>
        <taxon>Pseudomonadati</taxon>
        <taxon>Pseudomonadota</taxon>
        <taxon>Alphaproteobacteria</taxon>
        <taxon>Hyphomicrobiales</taxon>
        <taxon>Rhizobiaceae</taxon>
        <taxon>Rhizobium/Agrobacterium group</taxon>
        <taxon>Agrobacterium</taxon>
        <taxon>Agrobacterium tumefaciens complex</taxon>
    </lineage>
</organism>
<dbReference type="GO" id="GO:0005829">
    <property type="term" value="C:cytosol"/>
    <property type="evidence" value="ECO:0007669"/>
    <property type="project" value="TreeGrafter"/>
</dbReference>
<name>A0A9W5F5Y3_9HYPH</name>
<evidence type="ECO:0000259" key="6">
    <source>
        <dbReference type="PROSITE" id="PS51755"/>
    </source>
</evidence>
<evidence type="ECO:0000313" key="8">
    <source>
        <dbReference type="Proteomes" id="UP000191933"/>
    </source>
</evidence>
<dbReference type="AlphaFoldDB" id="A0A9W5F5Y3"/>
<sequence length="276" mass="31616">MRHSIIIHTTDPELYLILRYMLEQAGHDVGLLPNLDMFLPDDSKTQPQRRTVLICLAMDDLLRAAILVKKQQPDIRLVGFPLDCRMMDGVQLSIFDYVVRRPFDPGNLLDFLKYGLLRNTTAPTDPSVFLDDVEINVASVRVWRGGTPISLSPLHFRILLYLARNKDRVVSRNDLIRNCWPEDADVEPRTVDIHIGKIRRSLNRHGRDVICQRRSKNRPWGGAKVGHYGAGLRRPGGRSPSGGLRPARRFFEGSFSRPFGRDFERDDSFRRSSRGC</sequence>
<reference evidence="7 8" key="1">
    <citation type="submission" date="2016-01" db="EMBL/GenBank/DDBJ databases">
        <authorList>
            <person name="Regsiter A."/>
            <person name="william w."/>
        </authorList>
    </citation>
    <scope>NUCLEOTIDE SEQUENCE [LARGE SCALE GENOMIC DNA]</scope>
    <source>
        <strain evidence="7 8">CFBP 5494</strain>
    </source>
</reference>
<dbReference type="GO" id="GO:0000156">
    <property type="term" value="F:phosphorelay response regulator activity"/>
    <property type="evidence" value="ECO:0007669"/>
    <property type="project" value="TreeGrafter"/>
</dbReference>
<dbReference type="Gene3D" id="1.10.10.10">
    <property type="entry name" value="Winged helix-like DNA-binding domain superfamily/Winged helix DNA-binding domain"/>
    <property type="match status" value="1"/>
</dbReference>
<dbReference type="CDD" id="cd00383">
    <property type="entry name" value="trans_reg_C"/>
    <property type="match status" value="1"/>
</dbReference>
<feature type="DNA-binding region" description="OmpR/PhoB-type" evidence="4">
    <location>
        <begin position="125"/>
        <end position="227"/>
    </location>
</feature>
<dbReference type="PROSITE" id="PS51755">
    <property type="entry name" value="OMPR_PHOB"/>
    <property type="match status" value="1"/>
</dbReference>
<dbReference type="InterPro" id="IPR039420">
    <property type="entry name" value="WalR-like"/>
</dbReference>
<dbReference type="PANTHER" id="PTHR48111">
    <property type="entry name" value="REGULATOR OF RPOS"/>
    <property type="match status" value="1"/>
</dbReference>
<evidence type="ECO:0000256" key="1">
    <source>
        <dbReference type="ARBA" id="ARBA00022553"/>
    </source>
</evidence>
<gene>
    <name evidence="7" type="ORF">AGR2A_pa60183</name>
</gene>
<dbReference type="InterPro" id="IPR036388">
    <property type="entry name" value="WH-like_DNA-bd_sf"/>
</dbReference>